<feature type="transmembrane region" description="Helical" evidence="2">
    <location>
        <begin position="89"/>
        <end position="107"/>
    </location>
</feature>
<evidence type="ECO:0000256" key="2">
    <source>
        <dbReference type="SAM" id="Phobius"/>
    </source>
</evidence>
<dbReference type="Proteomes" id="UP001172102">
    <property type="component" value="Unassembled WGS sequence"/>
</dbReference>
<keyword evidence="4" id="KW-1185">Reference proteome</keyword>
<reference evidence="3" key="1">
    <citation type="submission" date="2023-06" db="EMBL/GenBank/DDBJ databases">
        <title>Genome-scale phylogeny and comparative genomics of the fungal order Sordariales.</title>
        <authorList>
            <consortium name="Lawrence Berkeley National Laboratory"/>
            <person name="Hensen N."/>
            <person name="Bonometti L."/>
            <person name="Westerberg I."/>
            <person name="Brannstrom I.O."/>
            <person name="Guillou S."/>
            <person name="Cros-Aarteil S."/>
            <person name="Calhoun S."/>
            <person name="Haridas S."/>
            <person name="Kuo A."/>
            <person name="Mondo S."/>
            <person name="Pangilinan J."/>
            <person name="Riley R."/>
            <person name="Labutti K."/>
            <person name="Andreopoulos B."/>
            <person name="Lipzen A."/>
            <person name="Chen C."/>
            <person name="Yanf M."/>
            <person name="Daum C."/>
            <person name="Ng V."/>
            <person name="Clum A."/>
            <person name="Steindorff A."/>
            <person name="Ohm R."/>
            <person name="Martin F."/>
            <person name="Silar P."/>
            <person name="Natvig D."/>
            <person name="Lalanne C."/>
            <person name="Gautier V."/>
            <person name="Ament-Velasquez S.L."/>
            <person name="Kruys A."/>
            <person name="Hutchinson M.I."/>
            <person name="Powell A.J."/>
            <person name="Barry K."/>
            <person name="Miller A.N."/>
            <person name="Grigoriev I.V."/>
            <person name="Debuchy R."/>
            <person name="Gladieux P."/>
            <person name="Thoren M.H."/>
            <person name="Johannesson H."/>
        </authorList>
    </citation>
    <scope>NUCLEOTIDE SEQUENCE</scope>
    <source>
        <strain evidence="3">SMH4607-1</strain>
    </source>
</reference>
<comment type="caution">
    <text evidence="3">The sequence shown here is derived from an EMBL/GenBank/DDBJ whole genome shotgun (WGS) entry which is preliminary data.</text>
</comment>
<keyword evidence="2" id="KW-0472">Membrane</keyword>
<proteinExistence type="predicted"/>
<keyword evidence="2" id="KW-1133">Transmembrane helix</keyword>
<organism evidence="3 4">
    <name type="scientific">Lasiosphaeris hirsuta</name>
    <dbReference type="NCBI Taxonomy" id="260670"/>
    <lineage>
        <taxon>Eukaryota</taxon>
        <taxon>Fungi</taxon>
        <taxon>Dikarya</taxon>
        <taxon>Ascomycota</taxon>
        <taxon>Pezizomycotina</taxon>
        <taxon>Sordariomycetes</taxon>
        <taxon>Sordariomycetidae</taxon>
        <taxon>Sordariales</taxon>
        <taxon>Lasiosphaeriaceae</taxon>
        <taxon>Lasiosphaeris</taxon>
    </lineage>
</organism>
<gene>
    <name evidence="3" type="ORF">B0H67DRAFT_317471</name>
</gene>
<name>A0AA40A1I8_9PEZI</name>
<accession>A0AA40A1I8</accession>
<keyword evidence="2" id="KW-0812">Transmembrane</keyword>
<evidence type="ECO:0000313" key="3">
    <source>
        <dbReference type="EMBL" id="KAK0707575.1"/>
    </source>
</evidence>
<feature type="region of interest" description="Disordered" evidence="1">
    <location>
        <begin position="1"/>
        <end position="31"/>
    </location>
</feature>
<evidence type="ECO:0000313" key="4">
    <source>
        <dbReference type="Proteomes" id="UP001172102"/>
    </source>
</evidence>
<evidence type="ECO:0000256" key="1">
    <source>
        <dbReference type="SAM" id="MobiDB-lite"/>
    </source>
</evidence>
<sequence>MSWAAPTRSSGRPVSPAPQLVPRSPGPNLPHFFPAQPSPATAMVLSGLMCVVSSHRRPGNSRGLLRFVQHRKMALAVTRPWLVDREAMMGPWAQLLLLALLAAFASASKRHPRRRRLLIRQCPRLRLGCSRHVERRKQKFK</sequence>
<dbReference type="AlphaFoldDB" id="A0AA40A1I8"/>
<protein>
    <submittedName>
        <fullName evidence="3">Uncharacterized protein</fullName>
    </submittedName>
</protein>
<dbReference type="EMBL" id="JAUKUA010000006">
    <property type="protein sequence ID" value="KAK0707575.1"/>
    <property type="molecule type" value="Genomic_DNA"/>
</dbReference>